<organism evidence="1 2">
    <name type="scientific">Paractinoplanes deccanensis</name>
    <dbReference type="NCBI Taxonomy" id="113561"/>
    <lineage>
        <taxon>Bacteria</taxon>
        <taxon>Bacillati</taxon>
        <taxon>Actinomycetota</taxon>
        <taxon>Actinomycetes</taxon>
        <taxon>Micromonosporales</taxon>
        <taxon>Micromonosporaceae</taxon>
        <taxon>Paractinoplanes</taxon>
    </lineage>
</organism>
<dbReference type="EMBL" id="BOMI01000114">
    <property type="protein sequence ID" value="GID77024.1"/>
    <property type="molecule type" value="Genomic_DNA"/>
</dbReference>
<keyword evidence="2" id="KW-1185">Reference proteome</keyword>
<reference evidence="1 2" key="1">
    <citation type="submission" date="2021-01" db="EMBL/GenBank/DDBJ databases">
        <title>Whole genome shotgun sequence of Actinoplanes deccanensis NBRC 13994.</title>
        <authorList>
            <person name="Komaki H."/>
            <person name="Tamura T."/>
        </authorList>
    </citation>
    <scope>NUCLEOTIDE SEQUENCE [LARGE SCALE GENOMIC DNA]</scope>
    <source>
        <strain evidence="1 2">NBRC 13994</strain>
    </source>
</reference>
<comment type="caution">
    <text evidence="1">The sequence shown here is derived from an EMBL/GenBank/DDBJ whole genome shotgun (WGS) entry which is preliminary data.</text>
</comment>
<dbReference type="RefSeq" id="WP_203770511.1">
    <property type="nucleotide sequence ID" value="NZ_BAAABO010000020.1"/>
</dbReference>
<accession>A0ABQ3YAI7</accession>
<proteinExistence type="predicted"/>
<evidence type="ECO:0000313" key="2">
    <source>
        <dbReference type="Proteomes" id="UP000609879"/>
    </source>
</evidence>
<gene>
    <name evidence="1" type="ORF">Ade02nite_56650</name>
</gene>
<dbReference type="Proteomes" id="UP000609879">
    <property type="component" value="Unassembled WGS sequence"/>
</dbReference>
<sequence>MSRWTLYLWRALAALGEADYPLDRATAAYERERTRRFQVDLNDDTSVRAAFRSIMEWEYGARAFGDGK</sequence>
<evidence type="ECO:0000313" key="1">
    <source>
        <dbReference type="EMBL" id="GID77024.1"/>
    </source>
</evidence>
<name>A0ABQ3YAI7_9ACTN</name>
<protein>
    <submittedName>
        <fullName evidence="1">Uncharacterized protein</fullName>
    </submittedName>
</protein>